<keyword evidence="1" id="KW-1133">Transmembrane helix</keyword>
<evidence type="ECO:0000313" key="3">
    <source>
        <dbReference type="Proteomes" id="UP000663889"/>
    </source>
</evidence>
<organism evidence="2 3">
    <name type="scientific">Rotaria sordida</name>
    <dbReference type="NCBI Taxonomy" id="392033"/>
    <lineage>
        <taxon>Eukaryota</taxon>
        <taxon>Metazoa</taxon>
        <taxon>Spiralia</taxon>
        <taxon>Gnathifera</taxon>
        <taxon>Rotifera</taxon>
        <taxon>Eurotatoria</taxon>
        <taxon>Bdelloidea</taxon>
        <taxon>Philodinida</taxon>
        <taxon>Philodinidae</taxon>
        <taxon>Rotaria</taxon>
    </lineage>
</organism>
<dbReference type="PANTHER" id="PTHR34258:SF1">
    <property type="entry name" value="ARMADILLO-LIKE HELICAL DOMAIN CONTAINING PROTEIN 1"/>
    <property type="match status" value="1"/>
</dbReference>
<proteinExistence type="predicted"/>
<accession>A0A813U0M6</accession>
<dbReference type="InterPro" id="IPR016024">
    <property type="entry name" value="ARM-type_fold"/>
</dbReference>
<keyword evidence="1" id="KW-0472">Membrane</keyword>
<dbReference type="InterPro" id="IPR041090">
    <property type="entry name" value="DUF5578"/>
</dbReference>
<feature type="transmembrane region" description="Helical" evidence="1">
    <location>
        <begin position="128"/>
        <end position="149"/>
    </location>
</feature>
<reference evidence="2" key="1">
    <citation type="submission" date="2021-02" db="EMBL/GenBank/DDBJ databases">
        <authorList>
            <person name="Nowell W R."/>
        </authorList>
    </citation>
    <scope>NUCLEOTIDE SEQUENCE</scope>
</reference>
<sequence length="585" mass="65871">MFGKPVDTIVITSDTFDRVPSDRCFGVFLAFVIHGLGCFLPWNLLFHSYEYFVCCKILGDDSDIYRQYFLSFCALAALLAALVSTGIGLFIGFHGDTKRRVIPSIVVLIIMFILQVLFAVFDARDSSGIFLCITILNIVVIGAFIGLYLSSVSGIVAYFPDRYVNAVVIGTNEMPNARQEASLTQIRRLLSRWDQGSTKVRRQILLDFIELHSTITEPELESEFAQSASLFFTRITSWLRISYLFGTCLNEQLRALRVFLQSSTGNKFLGEFLDVGGLFTLLEILNVNQIQDEDKQQALQLLKLIADNGRIYKELICQSYGIRAIAECMAKTTTNENTQKSAQSLLDSLAHGNPTYTQQVYKGLVAILLSTSPKAQELSASLLCKLQPQLEQVHRSLLEPVINLLQSFHAEVQYQAIELIQILMSNKWNDDNIVSALAEQLVACLKDPPNQDRTDNDDDETNDLIDSLKGGPMPVYIQQAAACKCIRLLVDQHYRFLRLNVVHLLLCVMGNEAYPESQRQASLTLHTFVERYPIVYEKVLDALGEQLFDAFHQNPDGFYARMTPIQADVCRSNLIHMTFDADNSD</sequence>
<evidence type="ECO:0000313" key="2">
    <source>
        <dbReference type="EMBL" id="CAF0816808.1"/>
    </source>
</evidence>
<dbReference type="Pfam" id="PF17741">
    <property type="entry name" value="DUF5578"/>
    <property type="match status" value="1"/>
</dbReference>
<gene>
    <name evidence="2" type="ORF">SEV965_LOCUS1413</name>
</gene>
<evidence type="ECO:0000256" key="1">
    <source>
        <dbReference type="SAM" id="Phobius"/>
    </source>
</evidence>
<feature type="transmembrane region" description="Helical" evidence="1">
    <location>
        <begin position="25"/>
        <end position="47"/>
    </location>
</feature>
<dbReference type="Proteomes" id="UP000663889">
    <property type="component" value="Unassembled WGS sequence"/>
</dbReference>
<name>A0A813U0M6_9BILA</name>
<dbReference type="AlphaFoldDB" id="A0A813U0M6"/>
<comment type="caution">
    <text evidence="2">The sequence shown here is derived from an EMBL/GenBank/DDBJ whole genome shotgun (WGS) entry which is preliminary data.</text>
</comment>
<keyword evidence="1" id="KW-0812">Transmembrane</keyword>
<feature type="transmembrane region" description="Helical" evidence="1">
    <location>
        <begin position="68"/>
        <end position="95"/>
    </location>
</feature>
<dbReference type="SUPFAM" id="SSF48371">
    <property type="entry name" value="ARM repeat"/>
    <property type="match status" value="1"/>
</dbReference>
<dbReference type="EMBL" id="CAJNOU010000027">
    <property type="protein sequence ID" value="CAF0816808.1"/>
    <property type="molecule type" value="Genomic_DNA"/>
</dbReference>
<dbReference type="Gene3D" id="1.25.10.10">
    <property type="entry name" value="Leucine-rich Repeat Variant"/>
    <property type="match status" value="1"/>
</dbReference>
<protein>
    <submittedName>
        <fullName evidence="2">Uncharacterized protein</fullName>
    </submittedName>
</protein>
<feature type="transmembrane region" description="Helical" evidence="1">
    <location>
        <begin position="101"/>
        <end position="121"/>
    </location>
</feature>
<dbReference type="InterPro" id="IPR011989">
    <property type="entry name" value="ARM-like"/>
</dbReference>
<dbReference type="PANTHER" id="PTHR34258">
    <property type="entry name" value="ARMADILLO-LIKE HELICAL DOMAIN CONTAINING PROTEIN 1"/>
    <property type="match status" value="1"/>
</dbReference>